<dbReference type="InterPro" id="IPR032466">
    <property type="entry name" value="Metal_Hydrolase"/>
</dbReference>
<dbReference type="Gene3D" id="3.20.20.140">
    <property type="entry name" value="Metal-dependent hydrolases"/>
    <property type="match status" value="1"/>
</dbReference>
<organism evidence="1 2">
    <name type="scientific">Emticicia aquatilis</name>
    <dbReference type="NCBI Taxonomy" id="1537369"/>
    <lineage>
        <taxon>Bacteria</taxon>
        <taxon>Pseudomonadati</taxon>
        <taxon>Bacteroidota</taxon>
        <taxon>Cytophagia</taxon>
        <taxon>Cytophagales</taxon>
        <taxon>Leadbetterellaceae</taxon>
        <taxon>Emticicia</taxon>
    </lineage>
</organism>
<evidence type="ECO:0000313" key="1">
    <source>
        <dbReference type="EMBL" id="GGD57859.1"/>
    </source>
</evidence>
<sequence length="224" mass="25628">MLINIHTHNPEKQDTHQIIYNLIVPETDEALETFPDEDVPSTWLSAGIHPWYINENNQKAQLDKLAKLAKYQEIKLIGECGLDRLKGAALPLQEEVFIKQIRIAEEVKKPLIIHCVKCFNELISIKKIVRPKVPMILHGFNNNFHIAQAILERGFHISLGAALLNDNSNAAHLLPQIPLEKLFFETDDKNISIQEIYEKASFILKMPLDKLIDTIFANYLEICS</sequence>
<dbReference type="GO" id="GO:0016788">
    <property type="term" value="F:hydrolase activity, acting on ester bonds"/>
    <property type="evidence" value="ECO:0007669"/>
    <property type="project" value="InterPro"/>
</dbReference>
<dbReference type="InterPro" id="IPR001130">
    <property type="entry name" value="TatD-like"/>
</dbReference>
<dbReference type="Pfam" id="PF01026">
    <property type="entry name" value="TatD_DNase"/>
    <property type="match status" value="1"/>
</dbReference>
<dbReference type="PANTHER" id="PTHR46124:SF2">
    <property type="entry name" value="D-AMINOACYL-TRNA DEACYLASE"/>
    <property type="match status" value="1"/>
</dbReference>
<dbReference type="SUPFAM" id="SSF51556">
    <property type="entry name" value="Metallo-dependent hydrolases"/>
    <property type="match status" value="1"/>
</dbReference>
<name>A0A916YRR0_9BACT</name>
<keyword evidence="2" id="KW-1185">Reference proteome</keyword>
<protein>
    <submittedName>
        <fullName evidence="1">TatD family hydrolase</fullName>
    </submittedName>
</protein>
<gene>
    <name evidence="1" type="ORF">GCM10011514_22450</name>
</gene>
<dbReference type="AlphaFoldDB" id="A0A916YRR0"/>
<accession>A0A916YRR0</accession>
<proteinExistence type="predicted"/>
<dbReference type="Proteomes" id="UP000609064">
    <property type="component" value="Unassembled WGS sequence"/>
</dbReference>
<dbReference type="PANTHER" id="PTHR46124">
    <property type="entry name" value="D-AMINOACYL-TRNA DEACYLASE"/>
    <property type="match status" value="1"/>
</dbReference>
<keyword evidence="1" id="KW-0378">Hydrolase</keyword>
<comment type="caution">
    <text evidence="1">The sequence shown here is derived from an EMBL/GenBank/DDBJ whole genome shotgun (WGS) entry which is preliminary data.</text>
</comment>
<reference evidence="1" key="1">
    <citation type="journal article" date="2014" name="Int. J. Syst. Evol. Microbiol.">
        <title>Complete genome sequence of Corynebacterium casei LMG S-19264T (=DSM 44701T), isolated from a smear-ripened cheese.</title>
        <authorList>
            <consortium name="US DOE Joint Genome Institute (JGI-PGF)"/>
            <person name="Walter F."/>
            <person name="Albersmeier A."/>
            <person name="Kalinowski J."/>
            <person name="Ruckert C."/>
        </authorList>
    </citation>
    <scope>NUCLEOTIDE SEQUENCE</scope>
    <source>
        <strain evidence="1">CGMCC 1.15958</strain>
    </source>
</reference>
<reference evidence="1" key="2">
    <citation type="submission" date="2020-09" db="EMBL/GenBank/DDBJ databases">
        <authorList>
            <person name="Sun Q."/>
            <person name="Zhou Y."/>
        </authorList>
    </citation>
    <scope>NUCLEOTIDE SEQUENCE</scope>
    <source>
        <strain evidence="1">CGMCC 1.15958</strain>
    </source>
</reference>
<evidence type="ECO:0000313" key="2">
    <source>
        <dbReference type="Proteomes" id="UP000609064"/>
    </source>
</evidence>
<dbReference type="EMBL" id="BMKK01000004">
    <property type="protein sequence ID" value="GGD57859.1"/>
    <property type="molecule type" value="Genomic_DNA"/>
</dbReference>
<dbReference type="RefSeq" id="WP_188766174.1">
    <property type="nucleotide sequence ID" value="NZ_BMKK01000004.1"/>
</dbReference>